<evidence type="ECO:0000256" key="1">
    <source>
        <dbReference type="SAM" id="Phobius"/>
    </source>
</evidence>
<dbReference type="Proteomes" id="UP000034054">
    <property type="component" value="Unassembled WGS sequence"/>
</dbReference>
<dbReference type="EMBL" id="LCRH01000015">
    <property type="protein sequence ID" value="KKW32870.1"/>
    <property type="molecule type" value="Genomic_DNA"/>
</dbReference>
<protein>
    <submittedName>
        <fullName evidence="2">Uncharacterized protein</fullName>
    </submittedName>
</protein>
<reference evidence="2 3" key="1">
    <citation type="journal article" date="2015" name="Nature">
        <title>rRNA introns, odd ribosomes, and small enigmatic genomes across a large radiation of phyla.</title>
        <authorList>
            <person name="Brown C.T."/>
            <person name="Hug L.A."/>
            <person name="Thomas B.C."/>
            <person name="Sharon I."/>
            <person name="Castelle C.J."/>
            <person name="Singh A."/>
            <person name="Wilkins M.J."/>
            <person name="Williams K.H."/>
            <person name="Banfield J.F."/>
        </authorList>
    </citation>
    <scope>NUCLEOTIDE SEQUENCE [LARGE SCALE GENOMIC DNA]</scope>
</reference>
<accession>A0A0G1XPR6</accession>
<gene>
    <name evidence="2" type="ORF">UY76_C0015G0011</name>
</gene>
<organism evidence="2 3">
    <name type="scientific">Candidatus Uhrbacteria bacterium GW2011_GWA2_52_8d</name>
    <dbReference type="NCBI Taxonomy" id="1618979"/>
    <lineage>
        <taxon>Bacteria</taxon>
        <taxon>Candidatus Uhriibacteriota</taxon>
    </lineage>
</organism>
<name>A0A0G1XPR6_9BACT</name>
<proteinExistence type="predicted"/>
<keyword evidence="1" id="KW-0812">Transmembrane</keyword>
<feature type="transmembrane region" description="Helical" evidence="1">
    <location>
        <begin position="133"/>
        <end position="153"/>
    </location>
</feature>
<sequence>MRIRYSLAGIVLIAASATWCAGRMWRAMAFDENVTQNLLMASEASTVASAILELDLALEYLQNNVPTQGSTGIFWEGKRDDVGVWYASLLEARAVLEVDETDERPALVLEQVRPALNRRPPMGISVHGAHHQAWFWGGCMSFILGFLGGFLVLSELDGRRYIGFRPRPRSRKY</sequence>
<comment type="caution">
    <text evidence="2">The sequence shown here is derived from an EMBL/GenBank/DDBJ whole genome shotgun (WGS) entry which is preliminary data.</text>
</comment>
<evidence type="ECO:0000313" key="2">
    <source>
        <dbReference type="EMBL" id="KKW32870.1"/>
    </source>
</evidence>
<keyword evidence="1" id="KW-1133">Transmembrane helix</keyword>
<evidence type="ECO:0000313" key="3">
    <source>
        <dbReference type="Proteomes" id="UP000034054"/>
    </source>
</evidence>
<dbReference type="AlphaFoldDB" id="A0A0G1XPR6"/>
<keyword evidence="1" id="KW-0472">Membrane</keyword>